<protein>
    <submittedName>
        <fullName evidence="2">Uncharacterized protein</fullName>
    </submittedName>
</protein>
<dbReference type="Proteomes" id="UP001187192">
    <property type="component" value="Unassembled WGS sequence"/>
</dbReference>
<evidence type="ECO:0000256" key="1">
    <source>
        <dbReference type="SAM" id="Phobius"/>
    </source>
</evidence>
<keyword evidence="1" id="KW-0812">Transmembrane</keyword>
<evidence type="ECO:0000313" key="2">
    <source>
        <dbReference type="EMBL" id="GMN57582.1"/>
    </source>
</evidence>
<evidence type="ECO:0000313" key="3">
    <source>
        <dbReference type="Proteomes" id="UP001187192"/>
    </source>
</evidence>
<keyword evidence="3" id="KW-1185">Reference proteome</keyword>
<feature type="transmembrane region" description="Helical" evidence="1">
    <location>
        <begin position="87"/>
        <end position="104"/>
    </location>
</feature>
<proteinExistence type="predicted"/>
<keyword evidence="1" id="KW-1133">Transmembrane helix</keyword>
<sequence length="130" mass="14959">MNGGLKNLPQNAEPVNPPEVAQMLEESSFSVWEVNFPGKKSALARVGKRLLFPLSNKESPKTYNAGARGEDWIVERKLRSIVMSKKILIRHGNALVIFLILLISENYNVFVCEERKRRETMQVWKGKRYK</sequence>
<gene>
    <name evidence="2" type="ORF">TIFTF001_026695</name>
</gene>
<dbReference type="AlphaFoldDB" id="A0AA88DLN1"/>
<comment type="caution">
    <text evidence="2">The sequence shown here is derived from an EMBL/GenBank/DDBJ whole genome shotgun (WGS) entry which is preliminary data.</text>
</comment>
<organism evidence="2 3">
    <name type="scientific">Ficus carica</name>
    <name type="common">Common fig</name>
    <dbReference type="NCBI Taxonomy" id="3494"/>
    <lineage>
        <taxon>Eukaryota</taxon>
        <taxon>Viridiplantae</taxon>
        <taxon>Streptophyta</taxon>
        <taxon>Embryophyta</taxon>
        <taxon>Tracheophyta</taxon>
        <taxon>Spermatophyta</taxon>
        <taxon>Magnoliopsida</taxon>
        <taxon>eudicotyledons</taxon>
        <taxon>Gunneridae</taxon>
        <taxon>Pentapetalae</taxon>
        <taxon>rosids</taxon>
        <taxon>fabids</taxon>
        <taxon>Rosales</taxon>
        <taxon>Moraceae</taxon>
        <taxon>Ficeae</taxon>
        <taxon>Ficus</taxon>
    </lineage>
</organism>
<reference evidence="2" key="1">
    <citation type="submission" date="2023-07" db="EMBL/GenBank/DDBJ databases">
        <title>draft genome sequence of fig (Ficus carica).</title>
        <authorList>
            <person name="Takahashi T."/>
            <person name="Nishimura K."/>
        </authorList>
    </citation>
    <scope>NUCLEOTIDE SEQUENCE</scope>
</reference>
<dbReference type="EMBL" id="BTGU01000071">
    <property type="protein sequence ID" value="GMN57582.1"/>
    <property type="molecule type" value="Genomic_DNA"/>
</dbReference>
<keyword evidence="1" id="KW-0472">Membrane</keyword>
<name>A0AA88DLN1_FICCA</name>
<accession>A0AA88DLN1</accession>